<protein>
    <recommendedName>
        <fullName evidence="4">DUF3102 domain-containing protein</fullName>
    </recommendedName>
</protein>
<reference evidence="2 3" key="1">
    <citation type="submission" date="2014-04" db="EMBL/GenBank/DDBJ databases">
        <title>Draft genome sequence of Bacillus azotoformans MEV2011, a (co-) denitrifying strain unable to grow in the presence of oxygen.</title>
        <authorList>
            <person name="Nielsen M."/>
            <person name="Schreiber L."/>
            <person name="Finster K."/>
            <person name="Schramm A."/>
        </authorList>
    </citation>
    <scope>NUCLEOTIDE SEQUENCE [LARGE SCALE GENOMIC DNA]</scope>
    <source>
        <strain evidence="2 3">MEV2011</strain>
    </source>
</reference>
<evidence type="ECO:0008006" key="4">
    <source>
        <dbReference type="Google" id="ProtNLM"/>
    </source>
</evidence>
<dbReference type="AlphaFoldDB" id="A0A072NRU6"/>
<evidence type="ECO:0000313" key="2">
    <source>
        <dbReference type="EMBL" id="KEF40439.1"/>
    </source>
</evidence>
<feature type="coiled-coil region" evidence="1">
    <location>
        <begin position="115"/>
        <end position="194"/>
    </location>
</feature>
<name>A0A072NRU6_SCHAZ</name>
<proteinExistence type="predicted"/>
<accession>A0A072NRU6</accession>
<evidence type="ECO:0000313" key="3">
    <source>
        <dbReference type="Proteomes" id="UP000027936"/>
    </source>
</evidence>
<keyword evidence="1" id="KW-0175">Coiled coil</keyword>
<dbReference type="EMBL" id="JJRY01000001">
    <property type="protein sequence ID" value="KEF40439.1"/>
    <property type="molecule type" value="Genomic_DNA"/>
</dbReference>
<dbReference type="OrthoDB" id="1690026at2"/>
<evidence type="ECO:0000256" key="1">
    <source>
        <dbReference type="SAM" id="Coils"/>
    </source>
</evidence>
<gene>
    <name evidence="2" type="ORF">M670_00465</name>
</gene>
<dbReference type="InterPro" id="IPR021451">
    <property type="entry name" value="DUF3102"/>
</dbReference>
<sequence>MNQLTDVRTPDLIALEINSIKGQTRAVLLHSSIEIGKRLVEAKELVAHGQWGGWLESNVDYSQSTANNLMQIYREYGEDPSKIPTLGNLSYTKALALLGVPEEEREQFVAENDVENMSAKELQKVIKEKQKLEKELEKKDAAAEKEKVKLQKNIDQLRKQLEEANEGKVDEEEVKRMQIDLAESQIKIQQLEADLKAKPIEAATVEVIPEEVEKELSELREKVNQQGDPGVLTFRLRFESLVEEFQHLLKALDSISDEGEREKYKTAVNGLIEKMKERL</sequence>
<dbReference type="Pfam" id="PF11300">
    <property type="entry name" value="DUF3102"/>
    <property type="match status" value="1"/>
</dbReference>
<dbReference type="Proteomes" id="UP000027936">
    <property type="component" value="Unassembled WGS sequence"/>
</dbReference>
<dbReference type="RefSeq" id="WP_035192873.1">
    <property type="nucleotide sequence ID" value="NZ_JJRY01000001.1"/>
</dbReference>
<dbReference type="PATRIC" id="fig|1348973.3.peg.453"/>
<comment type="caution">
    <text evidence="2">The sequence shown here is derived from an EMBL/GenBank/DDBJ whole genome shotgun (WGS) entry which is preliminary data.</text>
</comment>
<organism evidence="2 3">
    <name type="scientific">Schinkia azotoformans MEV2011</name>
    <dbReference type="NCBI Taxonomy" id="1348973"/>
    <lineage>
        <taxon>Bacteria</taxon>
        <taxon>Bacillati</taxon>
        <taxon>Bacillota</taxon>
        <taxon>Bacilli</taxon>
        <taxon>Bacillales</taxon>
        <taxon>Bacillaceae</taxon>
        <taxon>Calidifontibacillus/Schinkia group</taxon>
        <taxon>Schinkia</taxon>
    </lineage>
</organism>